<reference evidence="3 4" key="1">
    <citation type="submission" date="2022-04" db="EMBL/GenBank/DDBJ databases">
        <title>Halobacillus sp. isolated from saltern.</title>
        <authorList>
            <person name="Won M."/>
            <person name="Lee C.-M."/>
            <person name="Woen H.-Y."/>
            <person name="Kwon S.-W."/>
        </authorList>
    </citation>
    <scope>NUCLEOTIDE SEQUENCE [LARGE SCALE GENOMIC DNA]</scope>
    <source>
        <strain evidence="3 4">SSBR10-3</strain>
    </source>
</reference>
<feature type="domain" description="YCII-related" evidence="2">
    <location>
        <begin position="1"/>
        <end position="106"/>
    </location>
</feature>
<organism evidence="3 4">
    <name type="scientific">Halobacillus salinarum</name>
    <dbReference type="NCBI Taxonomy" id="2932257"/>
    <lineage>
        <taxon>Bacteria</taxon>
        <taxon>Bacillati</taxon>
        <taxon>Bacillota</taxon>
        <taxon>Bacilli</taxon>
        <taxon>Bacillales</taxon>
        <taxon>Bacillaceae</taxon>
        <taxon>Halobacillus</taxon>
    </lineage>
</organism>
<keyword evidence="4" id="KW-1185">Reference proteome</keyword>
<dbReference type="InterPro" id="IPR011008">
    <property type="entry name" value="Dimeric_a/b-barrel"/>
</dbReference>
<gene>
    <name evidence="3" type="ORF">MUN89_05635</name>
</gene>
<comment type="similarity">
    <text evidence="1">Belongs to the YciI family.</text>
</comment>
<dbReference type="Gene3D" id="3.30.70.1060">
    <property type="entry name" value="Dimeric alpha+beta barrel"/>
    <property type="match status" value="1"/>
</dbReference>
<dbReference type="InterPro" id="IPR005545">
    <property type="entry name" value="YCII"/>
</dbReference>
<accession>A0ABY4ELV1</accession>
<evidence type="ECO:0000259" key="2">
    <source>
        <dbReference type="Pfam" id="PF03795"/>
    </source>
</evidence>
<proteinExistence type="inferred from homology"/>
<evidence type="ECO:0000313" key="3">
    <source>
        <dbReference type="EMBL" id="UOQ45428.1"/>
    </source>
</evidence>
<name>A0ABY4ELV1_9BACI</name>
<sequence>MKYLCLAYGDEAGWNALNDNEKQELLANDRVIRDRGNLVTAVKPQVTAVRNWDKNLKVTEGTDEHHGLPLAGFSIIEAENVEEVIDLVANTPCARANGVIEIRPFWNLEN</sequence>
<evidence type="ECO:0000256" key="1">
    <source>
        <dbReference type="ARBA" id="ARBA00007689"/>
    </source>
</evidence>
<dbReference type="EMBL" id="CP095073">
    <property type="protein sequence ID" value="UOQ45428.1"/>
    <property type="molecule type" value="Genomic_DNA"/>
</dbReference>
<dbReference type="Pfam" id="PF03795">
    <property type="entry name" value="YCII"/>
    <property type="match status" value="1"/>
</dbReference>
<evidence type="ECO:0000313" key="4">
    <source>
        <dbReference type="Proteomes" id="UP000831787"/>
    </source>
</evidence>
<dbReference type="Proteomes" id="UP000831787">
    <property type="component" value="Chromosome"/>
</dbReference>
<dbReference type="RefSeq" id="WP_244712147.1">
    <property type="nucleotide sequence ID" value="NZ_CP095073.1"/>
</dbReference>
<protein>
    <submittedName>
        <fullName evidence="3">YciI family protein</fullName>
    </submittedName>
</protein>
<dbReference type="SUPFAM" id="SSF54909">
    <property type="entry name" value="Dimeric alpha+beta barrel"/>
    <property type="match status" value="1"/>
</dbReference>